<dbReference type="Gene3D" id="3.40.50.880">
    <property type="match status" value="1"/>
</dbReference>
<dbReference type="Pfam" id="PF08533">
    <property type="entry name" value="Glyco_hydro_42C"/>
    <property type="match status" value="1"/>
</dbReference>
<feature type="domain" description="Beta-galactosidase C-terminal" evidence="12">
    <location>
        <begin position="608"/>
        <end position="662"/>
    </location>
</feature>
<keyword evidence="5 6" id="KW-0326">Glycosidase</keyword>
<feature type="domain" description="Beta-galactosidase trimerisation" evidence="11">
    <location>
        <begin position="391"/>
        <end position="594"/>
    </location>
</feature>
<dbReference type="PANTHER" id="PTHR36447:SF1">
    <property type="entry name" value="BETA-GALACTOSIDASE GANA"/>
    <property type="match status" value="1"/>
</dbReference>
<dbReference type="InterPro" id="IPR013529">
    <property type="entry name" value="Glyco_hydro_42_N"/>
</dbReference>
<dbReference type="Pfam" id="PF08532">
    <property type="entry name" value="Glyco_hydro_42M"/>
    <property type="match status" value="1"/>
</dbReference>
<evidence type="ECO:0000256" key="9">
    <source>
        <dbReference type="PIRSR" id="PIRSR001084-3"/>
    </source>
</evidence>
<dbReference type="PANTHER" id="PTHR36447">
    <property type="entry name" value="BETA-GALACTOSIDASE GANA"/>
    <property type="match status" value="1"/>
</dbReference>
<reference evidence="13" key="1">
    <citation type="submission" date="2019-11" db="EMBL/GenBank/DDBJ databases">
        <authorList>
            <person name="Feng L."/>
        </authorList>
    </citation>
    <scope>NUCLEOTIDE SEQUENCE</scope>
    <source>
        <strain evidence="13">ECasseliflavusLFYP2</strain>
    </source>
</reference>
<evidence type="ECO:0000259" key="12">
    <source>
        <dbReference type="Pfam" id="PF08533"/>
    </source>
</evidence>
<dbReference type="Pfam" id="PF02449">
    <property type="entry name" value="Glyco_hydro_42"/>
    <property type="match status" value="1"/>
</dbReference>
<dbReference type="InterPro" id="IPR029062">
    <property type="entry name" value="Class_I_gatase-like"/>
</dbReference>
<keyword evidence="9" id="KW-0862">Zinc</keyword>
<comment type="similarity">
    <text evidence="2 6">Belongs to the glycosyl hydrolase 42 family.</text>
</comment>
<dbReference type="EC" id="3.2.1.23" evidence="3 6"/>
<dbReference type="EMBL" id="CACRTX010000005">
    <property type="protein sequence ID" value="VYT88388.1"/>
    <property type="molecule type" value="Genomic_DNA"/>
</dbReference>
<evidence type="ECO:0000256" key="4">
    <source>
        <dbReference type="ARBA" id="ARBA00022801"/>
    </source>
</evidence>
<keyword evidence="4 6" id="KW-0378">Hydrolase</keyword>
<dbReference type="AlphaFoldDB" id="A0A6N3ADD5"/>
<name>A0A6N3ADD5_ENTCA</name>
<sequence>MKTQRQLYYGADYNPEQWSKEVILEDMRLMKEAGVNYVSINIFGWVNLQPDESTYDFDFLDWLMDLLYENNIMIGLANGTASPPAWLVQKHPEMLPVTIHGNRLVHGARQHYCPTSPIYRQYATDLSEAVANRYANHPGLVMWHINNEYTCHIHECYCDHCRKRFQTWLAEKYQTIAGLNDAWSTKFWSQSYGSWEEIFLPEAMPTFKNPAQQLDYRRFLSDMNLELYQLEKAAIAKYSQGIPYMTNLMGLHKYVDGFKWAPEMDVVSWNSYPNPFEKIPYPQFLANDLTRSLKKKPFLIMEQATSAVNWRQINGAKTPNQLRLWSYEALAHGADGIMFFQWRQSRGGAEKFHSAMVPHGDPHSSRIFRECAQLGNEFSQLSEIVGTRFLADVAVVFDWENWWALELDAKPSTLKYIHQLRSLYGALRALNLNVDFVHPSESLDGYPLVIAPNLYSAPEAFGKKINDYVRQGGIFLTNFFSGIVNEYDQVYLGGYPGLFRDTLGIIVEEFYPMKAATHHQIDFQGRRYDNSLWEEVIHLNGAKALATFQSGYLSDKPAITMNQIDDGYAYYVGTELSLEGLTTFLATILENHKLATHAQHFLAAPTEVSVTCRKGAGYTLVFFLNHTEQTTKVKLKAPGADLLTKETRQLVVLKPKEVAVLKYVD</sequence>
<dbReference type="Gene3D" id="2.60.40.1180">
    <property type="entry name" value="Golgi alpha-mannosidase II"/>
    <property type="match status" value="1"/>
</dbReference>
<organism evidence="13">
    <name type="scientific">Enterococcus casseliflavus</name>
    <name type="common">Enterococcus flavescens</name>
    <dbReference type="NCBI Taxonomy" id="37734"/>
    <lineage>
        <taxon>Bacteria</taxon>
        <taxon>Bacillati</taxon>
        <taxon>Bacillota</taxon>
        <taxon>Bacilli</taxon>
        <taxon>Lactobacillales</taxon>
        <taxon>Enterococcaceae</taxon>
        <taxon>Enterococcus</taxon>
    </lineage>
</organism>
<dbReference type="GO" id="GO:0009341">
    <property type="term" value="C:beta-galactosidase complex"/>
    <property type="evidence" value="ECO:0007669"/>
    <property type="project" value="InterPro"/>
</dbReference>
<comment type="catalytic activity">
    <reaction evidence="1 6">
        <text>Hydrolysis of terminal non-reducing beta-D-galactose residues in beta-D-galactosides.</text>
        <dbReference type="EC" id="3.2.1.23"/>
    </reaction>
</comment>
<evidence type="ECO:0000256" key="2">
    <source>
        <dbReference type="ARBA" id="ARBA00005940"/>
    </source>
</evidence>
<evidence type="ECO:0000256" key="8">
    <source>
        <dbReference type="PIRSR" id="PIRSR001084-2"/>
    </source>
</evidence>
<feature type="binding site" evidence="9">
    <location>
        <position position="156"/>
    </location>
    <ligand>
        <name>Zn(2+)</name>
        <dbReference type="ChEBI" id="CHEBI:29105"/>
    </ligand>
</feature>
<evidence type="ECO:0000259" key="11">
    <source>
        <dbReference type="Pfam" id="PF08532"/>
    </source>
</evidence>
<evidence type="ECO:0000256" key="5">
    <source>
        <dbReference type="ARBA" id="ARBA00023295"/>
    </source>
</evidence>
<dbReference type="InterPro" id="IPR013739">
    <property type="entry name" value="Beta_galactosidase_C"/>
</dbReference>
<dbReference type="Gene3D" id="3.20.20.80">
    <property type="entry name" value="Glycosidases"/>
    <property type="match status" value="1"/>
</dbReference>
<evidence type="ECO:0000313" key="13">
    <source>
        <dbReference type="EMBL" id="VYT88388.1"/>
    </source>
</evidence>
<feature type="domain" description="Glycoside hydrolase family 42 N-terminal" evidence="10">
    <location>
        <begin position="12"/>
        <end position="380"/>
    </location>
</feature>
<evidence type="ECO:0000259" key="10">
    <source>
        <dbReference type="Pfam" id="PF02449"/>
    </source>
</evidence>
<feature type="binding site" evidence="9">
    <location>
        <position position="161"/>
    </location>
    <ligand>
        <name>Zn(2+)</name>
        <dbReference type="ChEBI" id="CHEBI:29105"/>
    </ligand>
</feature>
<accession>A0A6N3ADD5</accession>
<proteinExistence type="inferred from homology"/>
<feature type="active site" description="Proton donor" evidence="7">
    <location>
        <position position="148"/>
    </location>
</feature>
<feature type="active site" description="Nucleophile" evidence="7">
    <location>
        <position position="302"/>
    </location>
</feature>
<keyword evidence="9" id="KW-0479">Metal-binding</keyword>
<feature type="binding site" evidence="8">
    <location>
        <position position="310"/>
    </location>
    <ligand>
        <name>substrate</name>
    </ligand>
</feature>
<evidence type="ECO:0000256" key="6">
    <source>
        <dbReference type="PIRNR" id="PIRNR001084"/>
    </source>
</evidence>
<dbReference type="InterPro" id="IPR017853">
    <property type="entry name" value="GH"/>
</dbReference>
<feature type="binding site" evidence="8">
    <location>
        <position position="147"/>
    </location>
    <ligand>
        <name>substrate</name>
    </ligand>
</feature>
<feature type="binding site" evidence="9">
    <location>
        <position position="158"/>
    </location>
    <ligand>
        <name>Zn(2+)</name>
        <dbReference type="ChEBI" id="CHEBI:29105"/>
    </ligand>
</feature>
<dbReference type="InterPro" id="IPR003476">
    <property type="entry name" value="Glyco_hydro_42"/>
</dbReference>
<dbReference type="InterPro" id="IPR013738">
    <property type="entry name" value="Beta_galactosidase_Trimer"/>
</dbReference>
<dbReference type="GO" id="GO:0046872">
    <property type="term" value="F:metal ion binding"/>
    <property type="evidence" value="ECO:0007669"/>
    <property type="project" value="UniProtKB-KW"/>
</dbReference>
<dbReference type="RefSeq" id="WP_421757968.1">
    <property type="nucleotide sequence ID" value="NZ_CACRTX010000005.1"/>
</dbReference>
<dbReference type="GO" id="GO:0006012">
    <property type="term" value="P:galactose metabolic process"/>
    <property type="evidence" value="ECO:0007669"/>
    <property type="project" value="InterPro"/>
</dbReference>
<evidence type="ECO:0000256" key="1">
    <source>
        <dbReference type="ARBA" id="ARBA00001412"/>
    </source>
</evidence>
<dbReference type="InterPro" id="IPR013780">
    <property type="entry name" value="Glyco_hydro_b"/>
</dbReference>
<dbReference type="PIRSF" id="PIRSF001084">
    <property type="entry name" value="B-galactosidase"/>
    <property type="match status" value="1"/>
</dbReference>
<gene>
    <name evidence="13" type="primary">bgaB</name>
    <name evidence="13" type="ORF">ECLFYP2_01862</name>
</gene>
<dbReference type="GO" id="GO:0004565">
    <property type="term" value="F:beta-galactosidase activity"/>
    <property type="evidence" value="ECO:0007669"/>
    <property type="project" value="UniProtKB-EC"/>
</dbReference>
<dbReference type="SUPFAM" id="SSF51445">
    <property type="entry name" value="(Trans)glycosidases"/>
    <property type="match status" value="1"/>
</dbReference>
<evidence type="ECO:0000256" key="7">
    <source>
        <dbReference type="PIRSR" id="PIRSR001084-1"/>
    </source>
</evidence>
<protein>
    <recommendedName>
        <fullName evidence="3 6">Beta-galactosidase</fullName>
        <shortName evidence="6">Beta-gal</shortName>
        <ecNumber evidence="3 6">3.2.1.23</ecNumber>
    </recommendedName>
</protein>
<evidence type="ECO:0000256" key="3">
    <source>
        <dbReference type="ARBA" id="ARBA00012756"/>
    </source>
</evidence>
<feature type="binding site" evidence="9">
    <location>
        <position position="113"/>
    </location>
    <ligand>
        <name>Zn(2+)</name>
        <dbReference type="ChEBI" id="CHEBI:29105"/>
    </ligand>
</feature>
<dbReference type="SUPFAM" id="SSF52317">
    <property type="entry name" value="Class I glutamine amidotransferase-like"/>
    <property type="match status" value="1"/>
</dbReference>
<dbReference type="CDD" id="cd03143">
    <property type="entry name" value="A4_beta-galactosidase_middle_domain"/>
    <property type="match status" value="1"/>
</dbReference>
<feature type="binding site" evidence="8">
    <location>
        <position position="109"/>
    </location>
    <ligand>
        <name>substrate</name>
    </ligand>
</feature>